<proteinExistence type="predicted"/>
<dbReference type="PANTHER" id="PTHR24111">
    <property type="entry name" value="LEUCINE-RICH REPEAT-CONTAINING PROTEIN 34"/>
    <property type="match status" value="1"/>
</dbReference>
<dbReference type="eggNOG" id="ENOG502S7GI">
    <property type="taxonomic scope" value="Eukaryota"/>
</dbReference>
<dbReference type="PANTHER" id="PTHR24111:SF0">
    <property type="entry name" value="LEUCINE-RICH REPEAT-CONTAINING PROTEIN"/>
    <property type="match status" value="1"/>
</dbReference>
<dbReference type="RefSeq" id="XP_008621559.1">
    <property type="nucleotide sequence ID" value="XM_008623337.1"/>
</dbReference>
<sequence length="586" mass="63644">MDVGRSKRDGVVRLSLSPHLALGPSLTQVLGAMAATSRLETLPGVDVSMARCAFGLDVYDRLLPHVATTFAHAAYVHIDLSHALLPSDGLVYLVKHLLAVHFRMDGCRLRLTLTGLRLTLADVEALRHLAPVLDGLCLRESIASASVARAFVDSLGAFSELVVLDLTKIFFARRDAHLFQRFLAHVTTPTPQTPCVWPFLASLVLDHNAFPVDDVVALLSALMYSTSLTHLSLAYSLPSVDTIVGGWLLRTILRNPASSLRSLNLAGLSLQHDIASTLANARPDQLLLLASPSLVTADIPDGAFVALPHSTVVQASTTSSAPLSLRVRPSIVQVVGSTPTFTAVLLPGHGIGFIDRDAVGEALTMRETSTTACLSELVLDDLKPLGILPPLLHLFRVPTELRSLRLRRYQATTTEIEALVETCSGLRALDLKACRLNDVTVLLPALQHLEQLNLYKNLIGAVGAMRLARALETARVLRSLNVSCNLIGELGLAALAMALETNRTLEHITLDDLSLQARFGNVLLRVEPLRMEAKWACVQALTWRHQRSATSTRAVTIYSQLLDPTLMQHIFAFAGRAICRTICERP</sequence>
<evidence type="ECO:0000313" key="3">
    <source>
        <dbReference type="Proteomes" id="UP000030762"/>
    </source>
</evidence>
<evidence type="ECO:0000313" key="2">
    <source>
        <dbReference type="EMBL" id="EQC25010.1"/>
    </source>
</evidence>
<dbReference type="OMA" id="CWQWLAI"/>
<dbReference type="AlphaFoldDB" id="T0PVH9"/>
<dbReference type="EMBL" id="JH767328">
    <property type="protein sequence ID" value="EQC25010.1"/>
    <property type="molecule type" value="Genomic_DNA"/>
</dbReference>
<protein>
    <submittedName>
        <fullName evidence="2">Uncharacterized protein</fullName>
    </submittedName>
</protein>
<evidence type="ECO:0000256" key="1">
    <source>
        <dbReference type="ARBA" id="ARBA00022737"/>
    </source>
</evidence>
<name>T0PVH9_SAPDV</name>
<dbReference type="InterPro" id="IPR032675">
    <property type="entry name" value="LRR_dom_sf"/>
</dbReference>
<dbReference type="InterPro" id="IPR052201">
    <property type="entry name" value="LRR-containing_regulator"/>
</dbReference>
<gene>
    <name evidence="2" type="ORF">SDRG_17102</name>
</gene>
<dbReference type="STRING" id="1156394.T0PVH9"/>
<dbReference type="GeneID" id="19957829"/>
<keyword evidence="1" id="KW-0677">Repeat</keyword>
<dbReference type="Gene3D" id="3.80.10.10">
    <property type="entry name" value="Ribonuclease Inhibitor"/>
    <property type="match status" value="2"/>
</dbReference>
<dbReference type="Proteomes" id="UP000030762">
    <property type="component" value="Unassembled WGS sequence"/>
</dbReference>
<accession>T0PVH9</accession>
<dbReference type="SMART" id="SM00368">
    <property type="entry name" value="LRR_RI"/>
    <property type="match status" value="2"/>
</dbReference>
<reference evidence="2 3" key="1">
    <citation type="submission" date="2012-04" db="EMBL/GenBank/DDBJ databases">
        <title>The Genome Sequence of Saprolegnia declina VS20.</title>
        <authorList>
            <consortium name="The Broad Institute Genome Sequencing Platform"/>
            <person name="Russ C."/>
            <person name="Nusbaum C."/>
            <person name="Tyler B."/>
            <person name="van West P."/>
            <person name="Dieguez-Uribeondo J."/>
            <person name="de Bruijn I."/>
            <person name="Tripathy S."/>
            <person name="Jiang R."/>
            <person name="Young S.K."/>
            <person name="Zeng Q."/>
            <person name="Gargeya S."/>
            <person name="Fitzgerald M."/>
            <person name="Haas B."/>
            <person name="Abouelleil A."/>
            <person name="Alvarado L."/>
            <person name="Arachchi H.M."/>
            <person name="Berlin A."/>
            <person name="Chapman S.B."/>
            <person name="Goldberg J."/>
            <person name="Griggs A."/>
            <person name="Gujja S."/>
            <person name="Hansen M."/>
            <person name="Howarth C."/>
            <person name="Imamovic A."/>
            <person name="Larimer J."/>
            <person name="McCowen C."/>
            <person name="Montmayeur A."/>
            <person name="Murphy C."/>
            <person name="Neiman D."/>
            <person name="Pearson M."/>
            <person name="Priest M."/>
            <person name="Roberts A."/>
            <person name="Saif S."/>
            <person name="Shea T."/>
            <person name="Sisk P."/>
            <person name="Sykes S."/>
            <person name="Wortman J."/>
            <person name="Nusbaum C."/>
            <person name="Birren B."/>
        </authorList>
    </citation>
    <scope>NUCLEOTIDE SEQUENCE [LARGE SCALE GENOMIC DNA]</scope>
    <source>
        <strain evidence="2 3">VS20</strain>
    </source>
</reference>
<dbReference type="OrthoDB" id="120976at2759"/>
<keyword evidence="3" id="KW-1185">Reference proteome</keyword>
<dbReference type="VEuPathDB" id="FungiDB:SDRG_17102"/>
<organism evidence="2 3">
    <name type="scientific">Saprolegnia diclina (strain VS20)</name>
    <dbReference type="NCBI Taxonomy" id="1156394"/>
    <lineage>
        <taxon>Eukaryota</taxon>
        <taxon>Sar</taxon>
        <taxon>Stramenopiles</taxon>
        <taxon>Oomycota</taxon>
        <taxon>Saprolegniomycetes</taxon>
        <taxon>Saprolegniales</taxon>
        <taxon>Saprolegniaceae</taxon>
        <taxon>Saprolegnia</taxon>
    </lineage>
</organism>
<dbReference type="SUPFAM" id="SSF52047">
    <property type="entry name" value="RNI-like"/>
    <property type="match status" value="2"/>
</dbReference>
<dbReference type="InParanoid" id="T0PVH9"/>